<feature type="transmembrane region" description="Helical" evidence="5">
    <location>
        <begin position="12"/>
        <end position="30"/>
    </location>
</feature>
<evidence type="ECO:0000313" key="8">
    <source>
        <dbReference type="EMBL" id="RCK77832.1"/>
    </source>
</evidence>
<dbReference type="PANTHER" id="PTHR32089:SF112">
    <property type="entry name" value="LYSOZYME-LIKE PROTEIN-RELATED"/>
    <property type="match status" value="1"/>
</dbReference>
<feature type="domain" description="HAMP" evidence="7">
    <location>
        <begin position="403"/>
        <end position="457"/>
    </location>
</feature>
<feature type="compositionally biased region" description="Acidic residues" evidence="4">
    <location>
        <begin position="213"/>
        <end position="231"/>
    </location>
</feature>
<evidence type="ECO:0000256" key="5">
    <source>
        <dbReference type="SAM" id="Phobius"/>
    </source>
</evidence>
<comment type="similarity">
    <text evidence="2">Belongs to the methyl-accepting chemotaxis (MCP) protein family.</text>
</comment>
<dbReference type="GO" id="GO:0007165">
    <property type="term" value="P:signal transduction"/>
    <property type="evidence" value="ECO:0007669"/>
    <property type="project" value="UniProtKB-KW"/>
</dbReference>
<protein>
    <submittedName>
        <fullName evidence="8">Methyl-accepting chemotaxis protein</fullName>
    </submittedName>
</protein>
<evidence type="ECO:0000256" key="4">
    <source>
        <dbReference type="SAM" id="MobiDB-lite"/>
    </source>
</evidence>
<dbReference type="Gene3D" id="3.30.450.20">
    <property type="entry name" value="PAS domain"/>
    <property type="match status" value="1"/>
</dbReference>
<feature type="transmembrane region" description="Helical" evidence="5">
    <location>
        <begin position="341"/>
        <end position="364"/>
    </location>
</feature>
<feature type="region of interest" description="Disordered" evidence="4">
    <location>
        <begin position="181"/>
        <end position="240"/>
    </location>
</feature>
<dbReference type="PROSITE" id="PS50885">
    <property type="entry name" value="HAMP"/>
    <property type="match status" value="1"/>
</dbReference>
<dbReference type="SMART" id="SM00283">
    <property type="entry name" value="MA"/>
    <property type="match status" value="1"/>
</dbReference>
<proteinExistence type="inferred from homology"/>
<evidence type="ECO:0000313" key="9">
    <source>
        <dbReference type="Proteomes" id="UP000252355"/>
    </source>
</evidence>
<accession>A0A367ZKB5</accession>
<dbReference type="SUPFAM" id="SSF58104">
    <property type="entry name" value="Methyl-accepting chemotaxis protein (MCP) signaling domain"/>
    <property type="match status" value="1"/>
</dbReference>
<feature type="transmembrane region" description="Helical" evidence="5">
    <location>
        <begin position="384"/>
        <end position="412"/>
    </location>
</feature>
<keyword evidence="5" id="KW-1133">Transmembrane helix</keyword>
<evidence type="ECO:0000256" key="2">
    <source>
        <dbReference type="ARBA" id="ARBA00029447"/>
    </source>
</evidence>
<evidence type="ECO:0000259" key="7">
    <source>
        <dbReference type="PROSITE" id="PS50885"/>
    </source>
</evidence>
<dbReference type="PROSITE" id="PS50111">
    <property type="entry name" value="CHEMOTAXIS_TRANSDUC_2"/>
    <property type="match status" value="1"/>
</dbReference>
<dbReference type="SMART" id="SM00304">
    <property type="entry name" value="HAMP"/>
    <property type="match status" value="1"/>
</dbReference>
<keyword evidence="1 3" id="KW-0807">Transducer</keyword>
<gene>
    <name evidence="8" type="ORF">OZSIB_2601</name>
</gene>
<feature type="domain" description="Methyl-accepting transducer" evidence="6">
    <location>
        <begin position="476"/>
        <end position="712"/>
    </location>
</feature>
<dbReference type="Pfam" id="PF00015">
    <property type="entry name" value="MCPsignal"/>
    <property type="match status" value="1"/>
</dbReference>
<dbReference type="InterPro" id="IPR003660">
    <property type="entry name" value="HAMP_dom"/>
</dbReference>
<dbReference type="EMBL" id="QOQW01000032">
    <property type="protein sequence ID" value="RCK77832.1"/>
    <property type="molecule type" value="Genomic_DNA"/>
</dbReference>
<keyword evidence="5" id="KW-0472">Membrane</keyword>
<keyword evidence="5" id="KW-0812">Transmembrane</keyword>
<reference evidence="8 9" key="1">
    <citation type="submission" date="2018-05" db="EMBL/GenBank/DDBJ databases">
        <title>A metagenomic window into the 2 km-deep terrestrial subsurface aquifer revealed taxonomically and functionally diverse microbial community comprising novel uncultured bacterial lineages.</title>
        <authorList>
            <person name="Kadnikov V.V."/>
            <person name="Mardanov A.V."/>
            <person name="Beletsky A.V."/>
            <person name="Banks D."/>
            <person name="Pimenov N.V."/>
            <person name="Frank Y.A."/>
            <person name="Karnachuk O.V."/>
            <person name="Ravin N.V."/>
        </authorList>
    </citation>
    <scope>NUCLEOTIDE SEQUENCE [LARGE SCALE GENOMIC DNA]</scope>
    <source>
        <strain evidence="8">BY5</strain>
    </source>
</reference>
<dbReference type="Gene3D" id="1.10.287.950">
    <property type="entry name" value="Methyl-accepting chemotaxis protein"/>
    <property type="match status" value="1"/>
</dbReference>
<evidence type="ECO:0000256" key="3">
    <source>
        <dbReference type="PROSITE-ProRule" id="PRU00284"/>
    </source>
</evidence>
<evidence type="ECO:0000256" key="1">
    <source>
        <dbReference type="ARBA" id="ARBA00023224"/>
    </source>
</evidence>
<feature type="region of interest" description="Disordered" evidence="4">
    <location>
        <begin position="771"/>
        <end position="830"/>
    </location>
</feature>
<dbReference type="PANTHER" id="PTHR32089">
    <property type="entry name" value="METHYL-ACCEPTING CHEMOTAXIS PROTEIN MCPB"/>
    <property type="match status" value="1"/>
</dbReference>
<feature type="compositionally biased region" description="Low complexity" evidence="4">
    <location>
        <begin position="809"/>
        <end position="830"/>
    </location>
</feature>
<dbReference type="CDD" id="cd11386">
    <property type="entry name" value="MCP_signal"/>
    <property type="match status" value="1"/>
</dbReference>
<dbReference type="Proteomes" id="UP000252355">
    <property type="component" value="Unassembled WGS sequence"/>
</dbReference>
<dbReference type="AlphaFoldDB" id="A0A367ZKB5"/>
<dbReference type="GO" id="GO:0016020">
    <property type="term" value="C:membrane"/>
    <property type="evidence" value="ECO:0007669"/>
    <property type="project" value="InterPro"/>
</dbReference>
<evidence type="ECO:0000259" key="6">
    <source>
        <dbReference type="PROSITE" id="PS50111"/>
    </source>
</evidence>
<name>A0A367ZKB5_9BACT</name>
<comment type="caution">
    <text evidence="8">The sequence shown here is derived from an EMBL/GenBank/DDBJ whole genome shotgun (WGS) entry which is preliminary data.</text>
</comment>
<dbReference type="CDD" id="cd06225">
    <property type="entry name" value="HAMP"/>
    <property type="match status" value="1"/>
</dbReference>
<organism evidence="8 9">
    <name type="scientific">Candidatus Ozemobacter sibiricus</name>
    <dbReference type="NCBI Taxonomy" id="2268124"/>
    <lineage>
        <taxon>Bacteria</taxon>
        <taxon>Candidatus Ozemobacteria</taxon>
        <taxon>Candidatus Ozemobacterales</taxon>
        <taxon>Candidatus Ozemobacteraceae</taxon>
        <taxon>Candidatus Ozemobacter</taxon>
    </lineage>
</organism>
<dbReference type="Pfam" id="PF00672">
    <property type="entry name" value="HAMP"/>
    <property type="match status" value="1"/>
</dbReference>
<feature type="compositionally biased region" description="Low complexity" evidence="4">
    <location>
        <begin position="776"/>
        <end position="801"/>
    </location>
</feature>
<sequence length="830" mass="89362">MNILANLKIKTRLFITMVLVSIVLLILNLFTSNKIRETVKSQIPLQVQTLLQSEAGRIERFVANYTKTCRYVAGLDATIQFLSWSQQRPDAQEIIKQWRRAFQSPVGGLTRPEGERASDIFEIALLGVDGRTLLRLGRDARELPLEPAPFENFKAAMEIGSMTMETVYLSPVLRVAETLPEAAPKPAPTGPKGSDKNPGGQKSQDEGAAEGNSGEEDPAEAEEDAEGTEEDAGGKPGTEAESERVMYIGLPVFVEQKIVGVTLLGLSLETLMNNVPGTMDPIGGKAAIVTSDPTQNGFYIAHSQREMILNPQTNIYLNTGDVDLQDNAERIMQSRSIFSRFLSGTDSNLFIAAIPIGNTPWVYLTFVDTKGMMNALDKAQQFSMFLIIFGLVIMTVVTMAVIKGVVASILVVSKGLEEISRGRGDLTKRIAVLGKDEMSEVSERFNKFISYIQKLLLQIQDVINRLFTMSQQISEATAHENDSILKILGNTQRITKASKESALTLEKTAAAIEEISANAQLVAKRSSRAYEESVQNRLKATQGMESVREASTTIKGIERAVGDSSRVLEELKSQSRRIGKIVLTITAISRQTNLLALNAAIEAARAGEQGKGFVVVAENVKKLAEQSAKAAEEIGGLISEIQHKTNKAVDEMNQGKEKVQEGVAIINRAGVLLDEIGLASESVNVQVQDISKSSAEQSRNIEAISMAIEDLSLTTKTTNSEVDQVLTSIKTQKDNIAEMAKITKHLAMVSEELRRMLTNFVLEVQTEIEAPPPAAEPSGGAAPSAPTSSSSSSSSAGSAGSPPAPASPKPAAEAISHEPSAPAPAGSSAS</sequence>
<dbReference type="InterPro" id="IPR004089">
    <property type="entry name" value="MCPsignal_dom"/>
</dbReference>